<name>A0ABX1E031_9PROT</name>
<evidence type="ECO:0000313" key="1">
    <source>
        <dbReference type="EMBL" id="NKC30512.1"/>
    </source>
</evidence>
<dbReference type="Gene3D" id="2.60.120.480">
    <property type="entry name" value="Ureidoglycolate hydrolase"/>
    <property type="match status" value="1"/>
</dbReference>
<evidence type="ECO:0008006" key="3">
    <source>
        <dbReference type="Google" id="ProtNLM"/>
    </source>
</evidence>
<comment type="caution">
    <text evidence="1">The sequence shown here is derived from an EMBL/GenBank/DDBJ whole genome shotgun (WGS) entry which is preliminary data.</text>
</comment>
<organism evidence="1 2">
    <name type="scientific">Falsiroseomonas selenitidurans</name>
    <dbReference type="NCBI Taxonomy" id="2716335"/>
    <lineage>
        <taxon>Bacteria</taxon>
        <taxon>Pseudomonadati</taxon>
        <taxon>Pseudomonadota</taxon>
        <taxon>Alphaproteobacteria</taxon>
        <taxon>Acetobacterales</taxon>
        <taxon>Roseomonadaceae</taxon>
        <taxon>Falsiroseomonas</taxon>
    </lineage>
</organism>
<dbReference type="PANTHER" id="PTHR35721:SF1">
    <property type="entry name" value="UREIDOGLYCOLATE HYDROLASE"/>
    <property type="match status" value="1"/>
</dbReference>
<sequence length="158" mass="16848">MNTIPVTPLAATPESIAPYGTLVQPGEDGTPFGPQDAVLDLTQGTPRFYIMRLPHRPLLIRGITRHRRVTQCLASADGADWFIGLAPADAPLTAEGITCFRIPGGMALALHAGTWHAGPFFAAPVQDFFNLELSDTNETDHDTVRLDTAFGAVLAIAA</sequence>
<accession>A0ABX1E031</accession>
<reference evidence="1 2" key="1">
    <citation type="submission" date="2020-03" db="EMBL/GenBank/DDBJ databases">
        <title>Roseomonas selenitidurans sp. nov. isolated from urban soil.</title>
        <authorList>
            <person name="Liu H."/>
        </authorList>
    </citation>
    <scope>NUCLEOTIDE SEQUENCE [LARGE SCALE GENOMIC DNA]</scope>
    <source>
        <strain evidence="1 2">BU-1</strain>
    </source>
</reference>
<dbReference type="SUPFAM" id="SSF51182">
    <property type="entry name" value="RmlC-like cupins"/>
    <property type="match status" value="1"/>
</dbReference>
<dbReference type="PANTHER" id="PTHR35721">
    <property type="entry name" value="UREIDOGLYCOLATE HYDROLASE"/>
    <property type="match status" value="1"/>
</dbReference>
<dbReference type="RefSeq" id="WP_168028422.1">
    <property type="nucleotide sequence ID" value="NZ_JAAVNE010000007.1"/>
</dbReference>
<protein>
    <recommendedName>
        <fullName evidence="3">Ureidoglycolate hydrolase</fullName>
    </recommendedName>
</protein>
<dbReference type="Proteomes" id="UP000787635">
    <property type="component" value="Unassembled WGS sequence"/>
</dbReference>
<dbReference type="EMBL" id="JAAVNE010000007">
    <property type="protein sequence ID" value="NKC30512.1"/>
    <property type="molecule type" value="Genomic_DNA"/>
</dbReference>
<keyword evidence="2" id="KW-1185">Reference proteome</keyword>
<gene>
    <name evidence="1" type="ORF">HEQ75_06530</name>
</gene>
<dbReference type="InterPro" id="IPR024060">
    <property type="entry name" value="Ureidoglycolate_lyase_dom_sf"/>
</dbReference>
<proteinExistence type="predicted"/>
<evidence type="ECO:0000313" key="2">
    <source>
        <dbReference type="Proteomes" id="UP000787635"/>
    </source>
</evidence>
<dbReference type="InterPro" id="IPR011051">
    <property type="entry name" value="RmlC_Cupin_sf"/>
</dbReference>